<keyword evidence="8" id="KW-1185">Reference proteome</keyword>
<dbReference type="RefSeq" id="WP_155438303.1">
    <property type="nucleotide sequence ID" value="NZ_WNLA01000003.1"/>
</dbReference>
<dbReference type="OrthoDB" id="9766127at2"/>
<evidence type="ECO:0000256" key="4">
    <source>
        <dbReference type="PIRSR" id="PIRSR031924-50"/>
    </source>
</evidence>
<evidence type="ECO:0000256" key="6">
    <source>
        <dbReference type="SAM" id="SignalP"/>
    </source>
</evidence>
<sequence length="557" mass="60922">MPNFIRLAPVALSVTLAAAAHAAAPQPLSPPAQPKLVVVMVVDGLPNEQVLRYRSQFGAGGFRRLMEQGAYFQNAHQAHGVTVTAVGHATVLTGAYPYMHGIVGNNWIAAGTKESMYCTEDREHTYLGVKTQPSDGTSPRNLRVNTMGDELRYSNGNQSKVVTVSGKDRGAILLAGKTGTAYMYADDTGQFMTSTYYMKSYPQWVTRFNEAKPADQFYGKSWTPLLPAAAYEHDADDDLVAPRATGEERNRFPFAMASDSGQLDSKYYNRLRSSPFLDKLTLDFARAAIAGENLGKNPAGVPDVLGISLSSHDYINHAYGPESRASHDHLQQLDRLLASFFTDLDKSVGLDNAIVVLTADHGFPNTPEFYQSRQFDAGRVDGKKLVADLNAHLAATYKLVKPVTAYLLPNIHLDYEQIAQAGLKREDVEQAAVRWLAKQPGIADAYGRTQLENGAVPRTRIGTLMQRAWNRDNSGDVMLVMKPYWIIGGGKSGTTHGAPYAYDTNVPLFMMGKRWIKPGPSGAYTEVQDIAPTLSYLLGVRPPAGAEGRVLAEFLQK</sequence>
<keyword evidence="3 6" id="KW-0732">Signal</keyword>
<keyword evidence="1 4" id="KW-0597">Phosphoprotein</keyword>
<feature type="signal peptide" evidence="6">
    <location>
        <begin position="1"/>
        <end position="22"/>
    </location>
</feature>
<dbReference type="InterPro" id="IPR026263">
    <property type="entry name" value="Alkaline_phosphatase_prok"/>
</dbReference>
<evidence type="ECO:0000313" key="7">
    <source>
        <dbReference type="EMBL" id="MTW01910.1"/>
    </source>
</evidence>
<dbReference type="Gene3D" id="3.30.1360.150">
    <property type="match status" value="1"/>
</dbReference>
<proteinExistence type="predicted"/>
<dbReference type="Gene3D" id="3.40.720.10">
    <property type="entry name" value="Alkaline Phosphatase, subunit A"/>
    <property type="match status" value="1"/>
</dbReference>
<protein>
    <submittedName>
        <fullName evidence="7">Sulfatase-like hydrolase/transferase</fullName>
    </submittedName>
</protein>
<dbReference type="Pfam" id="PF01663">
    <property type="entry name" value="Phosphodiest"/>
    <property type="match status" value="1"/>
</dbReference>
<dbReference type="AlphaFoldDB" id="A0A6L6PWU3"/>
<dbReference type="EMBL" id="WNLA01000003">
    <property type="protein sequence ID" value="MTW01910.1"/>
    <property type="molecule type" value="Genomic_DNA"/>
</dbReference>
<accession>A0A6L6PWU3</accession>
<feature type="active site" description="Phosphothreonine intermediate" evidence="4">
    <location>
        <position position="84"/>
    </location>
</feature>
<dbReference type="PANTHER" id="PTHR10151:SF120">
    <property type="entry name" value="BIS(5'-ADENOSYL)-TRIPHOSPHATASE"/>
    <property type="match status" value="1"/>
</dbReference>
<feature type="binding site" evidence="5">
    <location>
        <begin position="167"/>
        <end position="169"/>
    </location>
    <ligand>
        <name>substrate</name>
    </ligand>
</feature>
<keyword evidence="7" id="KW-0808">Transferase</keyword>
<reference evidence="7 8" key="1">
    <citation type="submission" date="2019-11" db="EMBL/GenBank/DDBJ databases">
        <title>Type strains purchased from KCTC, JCM and DSMZ.</title>
        <authorList>
            <person name="Lu H."/>
        </authorList>
    </citation>
    <scope>NUCLEOTIDE SEQUENCE [LARGE SCALE GENOMIC DNA]</scope>
    <source>
        <strain evidence="7 8">KCTC 42409</strain>
    </source>
</reference>
<feature type="chain" id="PRO_5026853985" evidence="6">
    <location>
        <begin position="23"/>
        <end position="557"/>
    </location>
</feature>
<dbReference type="GO" id="GO:0016740">
    <property type="term" value="F:transferase activity"/>
    <property type="evidence" value="ECO:0007669"/>
    <property type="project" value="UniProtKB-KW"/>
</dbReference>
<dbReference type="InterPro" id="IPR002591">
    <property type="entry name" value="Phosphodiest/P_Trfase"/>
</dbReference>
<organism evidence="7 8">
    <name type="scientific">Pseudoduganella ginsengisoli</name>
    <dbReference type="NCBI Taxonomy" id="1462440"/>
    <lineage>
        <taxon>Bacteria</taxon>
        <taxon>Pseudomonadati</taxon>
        <taxon>Pseudomonadota</taxon>
        <taxon>Betaproteobacteria</taxon>
        <taxon>Burkholderiales</taxon>
        <taxon>Oxalobacteraceae</taxon>
        <taxon>Telluria group</taxon>
        <taxon>Pseudoduganella</taxon>
    </lineage>
</organism>
<evidence type="ECO:0000313" key="8">
    <source>
        <dbReference type="Proteomes" id="UP000484015"/>
    </source>
</evidence>
<keyword evidence="7" id="KW-0378">Hydrolase</keyword>
<dbReference type="SUPFAM" id="SSF53649">
    <property type="entry name" value="Alkaline phosphatase-like"/>
    <property type="match status" value="1"/>
</dbReference>
<dbReference type="InterPro" id="IPR017850">
    <property type="entry name" value="Alkaline_phosphatase_core_sf"/>
</dbReference>
<dbReference type="PANTHER" id="PTHR10151">
    <property type="entry name" value="ECTONUCLEOTIDE PYROPHOSPHATASE/PHOSPHODIESTERASE"/>
    <property type="match status" value="1"/>
</dbReference>
<feature type="binding site" evidence="5">
    <location>
        <position position="105"/>
    </location>
    <ligand>
        <name>substrate</name>
    </ligand>
</feature>
<evidence type="ECO:0000256" key="5">
    <source>
        <dbReference type="PIRSR" id="PIRSR031924-51"/>
    </source>
</evidence>
<name>A0A6L6PWU3_9BURK</name>
<dbReference type="GO" id="GO:0004035">
    <property type="term" value="F:alkaline phosphatase activity"/>
    <property type="evidence" value="ECO:0007669"/>
    <property type="project" value="InterPro"/>
</dbReference>
<gene>
    <name evidence="7" type="ORF">GM668_07390</name>
</gene>
<comment type="caution">
    <text evidence="7">The sequence shown here is derived from an EMBL/GenBank/DDBJ whole genome shotgun (WGS) entry which is preliminary data.</text>
</comment>
<dbReference type="GO" id="GO:0046872">
    <property type="term" value="F:metal ion binding"/>
    <property type="evidence" value="ECO:0007669"/>
    <property type="project" value="UniProtKB-KW"/>
</dbReference>
<evidence type="ECO:0000256" key="1">
    <source>
        <dbReference type="ARBA" id="ARBA00022553"/>
    </source>
</evidence>
<evidence type="ECO:0000256" key="3">
    <source>
        <dbReference type="ARBA" id="ARBA00022729"/>
    </source>
</evidence>
<evidence type="ECO:0000256" key="2">
    <source>
        <dbReference type="ARBA" id="ARBA00022723"/>
    </source>
</evidence>
<dbReference type="CDD" id="cd16016">
    <property type="entry name" value="AP-SPAP"/>
    <property type="match status" value="1"/>
</dbReference>
<keyword evidence="2" id="KW-0479">Metal-binding</keyword>
<dbReference type="PIRSF" id="PIRSF031924">
    <property type="entry name" value="Pi-irrepressible_AP"/>
    <property type="match status" value="1"/>
</dbReference>
<dbReference type="Proteomes" id="UP000484015">
    <property type="component" value="Unassembled WGS sequence"/>
</dbReference>